<feature type="repeat" description="ANK" evidence="3">
    <location>
        <begin position="504"/>
        <end position="537"/>
    </location>
</feature>
<dbReference type="InterPro" id="IPR036770">
    <property type="entry name" value="Ankyrin_rpt-contain_sf"/>
</dbReference>
<evidence type="ECO:0000313" key="4">
    <source>
        <dbReference type="EMBL" id="KAL3402003.1"/>
    </source>
</evidence>
<feature type="repeat" description="ANK" evidence="3">
    <location>
        <begin position="577"/>
        <end position="605"/>
    </location>
</feature>
<accession>A0ABD2XAD5</accession>
<evidence type="ECO:0000256" key="3">
    <source>
        <dbReference type="PROSITE-ProRule" id="PRU00023"/>
    </source>
</evidence>
<feature type="repeat" description="ANK" evidence="3">
    <location>
        <begin position="381"/>
        <end position="413"/>
    </location>
</feature>
<dbReference type="PANTHER" id="PTHR24193:SF121">
    <property type="entry name" value="ADA2A-CONTAINING COMPLEX COMPONENT 3, ISOFORM D"/>
    <property type="match status" value="1"/>
</dbReference>
<dbReference type="SUPFAM" id="SSF48403">
    <property type="entry name" value="Ankyrin repeat"/>
    <property type="match status" value="2"/>
</dbReference>
<feature type="repeat" description="ANK" evidence="3">
    <location>
        <begin position="130"/>
        <end position="162"/>
    </location>
</feature>
<evidence type="ECO:0000313" key="5">
    <source>
        <dbReference type="Proteomes" id="UP001627154"/>
    </source>
</evidence>
<feature type="repeat" description="ANK" evidence="3">
    <location>
        <begin position="304"/>
        <end position="336"/>
    </location>
</feature>
<reference evidence="4 5" key="1">
    <citation type="journal article" date="2024" name="bioRxiv">
        <title>A reference genome for Trichogramma kaykai: A tiny desert-dwelling parasitoid wasp with competing sex-ratio distorters.</title>
        <authorList>
            <person name="Culotta J."/>
            <person name="Lindsey A.R."/>
        </authorList>
    </citation>
    <scope>NUCLEOTIDE SEQUENCE [LARGE SCALE GENOMIC DNA]</scope>
    <source>
        <strain evidence="4 5">KSX58</strain>
    </source>
</reference>
<dbReference type="SMART" id="SM00248">
    <property type="entry name" value="ANK"/>
    <property type="match status" value="11"/>
</dbReference>
<gene>
    <name evidence="4" type="ORF">TKK_005006</name>
</gene>
<dbReference type="AlphaFoldDB" id="A0ABD2XAD5"/>
<organism evidence="4 5">
    <name type="scientific">Trichogramma kaykai</name>
    <dbReference type="NCBI Taxonomy" id="54128"/>
    <lineage>
        <taxon>Eukaryota</taxon>
        <taxon>Metazoa</taxon>
        <taxon>Ecdysozoa</taxon>
        <taxon>Arthropoda</taxon>
        <taxon>Hexapoda</taxon>
        <taxon>Insecta</taxon>
        <taxon>Pterygota</taxon>
        <taxon>Neoptera</taxon>
        <taxon>Endopterygota</taxon>
        <taxon>Hymenoptera</taxon>
        <taxon>Apocrita</taxon>
        <taxon>Proctotrupomorpha</taxon>
        <taxon>Chalcidoidea</taxon>
        <taxon>Trichogrammatidae</taxon>
        <taxon>Trichogramma</taxon>
    </lineage>
</organism>
<feature type="repeat" description="ANK" evidence="3">
    <location>
        <begin position="538"/>
        <end position="570"/>
    </location>
</feature>
<dbReference type="Pfam" id="PF13857">
    <property type="entry name" value="Ank_5"/>
    <property type="match status" value="1"/>
</dbReference>
<dbReference type="InterPro" id="IPR002110">
    <property type="entry name" value="Ankyrin_rpt"/>
</dbReference>
<keyword evidence="5" id="KW-1185">Reference proteome</keyword>
<dbReference type="PROSITE" id="PS50297">
    <property type="entry name" value="ANK_REP_REGION"/>
    <property type="match status" value="6"/>
</dbReference>
<evidence type="ECO:0000256" key="2">
    <source>
        <dbReference type="ARBA" id="ARBA00023043"/>
    </source>
</evidence>
<keyword evidence="2 3" id="KW-0040">ANK repeat</keyword>
<dbReference type="Proteomes" id="UP001627154">
    <property type="component" value="Unassembled WGS sequence"/>
</dbReference>
<protein>
    <submittedName>
        <fullName evidence="4">Uncharacterized protein</fullName>
    </submittedName>
</protein>
<evidence type="ECO:0000256" key="1">
    <source>
        <dbReference type="ARBA" id="ARBA00022737"/>
    </source>
</evidence>
<dbReference type="PANTHER" id="PTHR24193">
    <property type="entry name" value="ANKYRIN REPEAT PROTEIN"/>
    <property type="match status" value="1"/>
</dbReference>
<comment type="caution">
    <text evidence="4">The sequence shown here is derived from an EMBL/GenBank/DDBJ whole genome shotgun (WGS) entry which is preliminary data.</text>
</comment>
<dbReference type="Gene3D" id="1.25.40.20">
    <property type="entry name" value="Ankyrin repeat-containing domain"/>
    <property type="match status" value="5"/>
</dbReference>
<dbReference type="InterPro" id="IPR050663">
    <property type="entry name" value="Ankyrin-SOCS_Box"/>
</dbReference>
<keyword evidence="1" id="KW-0677">Repeat</keyword>
<dbReference type="Pfam" id="PF12796">
    <property type="entry name" value="Ank_2"/>
    <property type="match status" value="2"/>
</dbReference>
<dbReference type="EMBL" id="JBJJXI010000041">
    <property type="protein sequence ID" value="KAL3402003.1"/>
    <property type="molecule type" value="Genomic_DNA"/>
</dbReference>
<proteinExistence type="predicted"/>
<dbReference type="PROSITE" id="PS50088">
    <property type="entry name" value="ANK_REPEAT"/>
    <property type="match status" value="6"/>
</dbReference>
<name>A0ABD2XAD5_9HYME</name>
<sequence>MSTPYDRSYVYGNFGIPVGIRQIPYQPYQSGSNVYDNYRKPVGIRQILYQPYQSGSNVYDNYRKPVDKWRFRYQPYRIDRNPNSVNEDGGPLWPFAYQRFDNDDVYSVRSSFSPSREGYQPAQIDAQDNFGRTALHLAVYNKRERETEFLLSRGANPNLANDKGETPLHVICRINSDRSDYMQLYNVYTEQEKRIIVSLLARGADPNAADVNGFTPLHVVCQKKCDDYNVRRSCMNDNAYRNYQSVIESMLRHGADPTLANAEGSTPLHLICKGYGGNHQLAETLFEFADERYRPIPVDARDAMGETPLHLALRESNKQLVKWLLRRGANRTLANSKGETPLHIVCQRHAESVGWARWIMAIRSDDDDRHPRVQIDARDNSNNAPLHIAASHGHVYLVDFLLEKGADPTLVNDKGETPLHLICWKKCEDDPRYERGLPWPWNLDSVIESMLRRGADPTLANAQGSTPLHIICKGYGDDRQLAEMLFELCDQRYRPFPVDARDGNGETALHLATNRLGNNKLVDFLLRRGAAQNAVNDKGETPLHIICRRGDVQMLRLFFDVNQQIDKVVQIDVKDTLARTPLQWAVANFKLDMIDLLLDRGADLSSFVFPVESHFYERFRTDDKARSMIKAELVPGIMMVVEHLESKGCELERSDALHIMSLFTEYESFTESMDLDKCWYDDEELVSKSQKIMVNPSLSLRDLIQLRPREAAKRLTYADYFEFMCSTGLEDLITTDLRHFRACVDHLCEKLSSKFFRSCALEPFQKLIHYRLPLECCELILQNLRNKDLCHICLAAEGQTVEDGKICAIKRNNERPYS</sequence>